<protein>
    <submittedName>
        <fullName evidence="2">Nucleotidyltransferase domain-containing protein</fullName>
        <ecNumber evidence="2">2.7.7.-</ecNumber>
    </submittedName>
</protein>
<dbReference type="PANTHER" id="PTHR43449:SF1">
    <property type="entry name" value="POLYMERASE BETA NUCLEOTIDYLTRANSFERASE DOMAIN-CONTAINING PROTEIN"/>
    <property type="match status" value="1"/>
</dbReference>
<dbReference type="GO" id="GO:0016779">
    <property type="term" value="F:nucleotidyltransferase activity"/>
    <property type="evidence" value="ECO:0007669"/>
    <property type="project" value="UniProtKB-KW"/>
</dbReference>
<keyword evidence="2" id="KW-0808">Transferase</keyword>
<dbReference type="AlphaFoldDB" id="A0ABD4Z3L1"/>
<dbReference type="Pfam" id="PF01909">
    <property type="entry name" value="NTP_transf_2"/>
    <property type="match status" value="1"/>
</dbReference>
<dbReference type="Proteomes" id="UP001529235">
    <property type="component" value="Unassembled WGS sequence"/>
</dbReference>
<dbReference type="Gene3D" id="3.30.460.10">
    <property type="entry name" value="Beta Polymerase, domain 2"/>
    <property type="match status" value="1"/>
</dbReference>
<keyword evidence="3" id="KW-1185">Reference proteome</keyword>
<organism evidence="2 3">
    <name type="scientific">Ignisphaera cupida</name>
    <dbReference type="NCBI Taxonomy" id="3050454"/>
    <lineage>
        <taxon>Archaea</taxon>
        <taxon>Thermoproteota</taxon>
        <taxon>Thermoprotei</taxon>
        <taxon>Desulfurococcales</taxon>
        <taxon>Desulfurococcaceae</taxon>
        <taxon>Ignisphaera</taxon>
    </lineage>
</organism>
<sequence length="124" mass="14239">MSEIKVFKLDYEAVLKKLREYAKRKLSSNVMAIVLIGSLARGDYTAFSDADIVIIVKNDSRRFVDRIAEYIDTDLGIDVEPRVYTVDEIMGMCKERRRIVKEIAEHGILLAGNQKIIDMLRKCI</sequence>
<dbReference type="SUPFAM" id="SSF81301">
    <property type="entry name" value="Nucleotidyltransferase"/>
    <property type="match status" value="1"/>
</dbReference>
<dbReference type="PANTHER" id="PTHR43449">
    <property type="entry name" value="NUCLEOTIDYLTRANSFERASE"/>
    <property type="match status" value="1"/>
</dbReference>
<feature type="domain" description="Polymerase nucleotidyl transferase" evidence="1">
    <location>
        <begin position="15"/>
        <end position="103"/>
    </location>
</feature>
<comment type="caution">
    <text evidence="2">The sequence shown here is derived from an EMBL/GenBank/DDBJ whole genome shotgun (WGS) entry which is preliminary data.</text>
</comment>
<dbReference type="EMBL" id="JASNVW010000001">
    <property type="protein sequence ID" value="MDK6027906.1"/>
    <property type="molecule type" value="Genomic_DNA"/>
</dbReference>
<evidence type="ECO:0000313" key="2">
    <source>
        <dbReference type="EMBL" id="MDK6027906.1"/>
    </source>
</evidence>
<dbReference type="EC" id="2.7.7.-" evidence="2"/>
<gene>
    <name evidence="2" type="ORF">QPL79_00805</name>
</gene>
<evidence type="ECO:0000313" key="3">
    <source>
        <dbReference type="Proteomes" id="UP001529235"/>
    </source>
</evidence>
<dbReference type="RefSeq" id="WP_285272884.1">
    <property type="nucleotide sequence ID" value="NZ_JASNVW010000001.1"/>
</dbReference>
<reference evidence="2 3" key="1">
    <citation type="submission" date="2023-05" db="EMBL/GenBank/DDBJ databases">
        <title>A new hyperthermophilic archaea 'Ignisphaera cupida' sp. nov. and description of the family 'Ignisphaeraceae' fam. nov.</title>
        <authorList>
            <person name="Podosokorskaya O.A."/>
            <person name="Elcheninov A.G."/>
            <person name="Klukina A."/>
            <person name="Merkel A.Y."/>
        </authorList>
    </citation>
    <scope>NUCLEOTIDE SEQUENCE [LARGE SCALE GENOMIC DNA]</scope>
    <source>
        <strain evidence="2 3">4213-co</strain>
    </source>
</reference>
<accession>A0ABD4Z3L1</accession>
<dbReference type="CDD" id="cd05403">
    <property type="entry name" value="NT_KNTase_like"/>
    <property type="match status" value="1"/>
</dbReference>
<evidence type="ECO:0000259" key="1">
    <source>
        <dbReference type="Pfam" id="PF01909"/>
    </source>
</evidence>
<proteinExistence type="predicted"/>
<dbReference type="InterPro" id="IPR043519">
    <property type="entry name" value="NT_sf"/>
</dbReference>
<name>A0ABD4Z3L1_9CREN</name>
<dbReference type="InterPro" id="IPR002934">
    <property type="entry name" value="Polymerase_NTP_transf_dom"/>
</dbReference>
<keyword evidence="2" id="KW-0548">Nucleotidyltransferase</keyword>